<dbReference type="InterPro" id="IPR001031">
    <property type="entry name" value="Thioesterase"/>
</dbReference>
<dbReference type="Gene3D" id="3.40.50.12780">
    <property type="entry name" value="N-terminal domain of ligase-like"/>
    <property type="match status" value="1"/>
</dbReference>
<dbReference type="Proteomes" id="UP000199302">
    <property type="component" value="Unassembled WGS sequence"/>
</dbReference>
<sequence>MTEQSDARILLLSAPDRETLLRRLSAARSAPTPPAREDEPVRLALLCRDGDHASQIDRAEARLARSDPATEATARFALAGSVFFADNSAGADAPATALLFPGFGAHNPRLMAELRRDFPAADTWLGGLQQARRRALLANPLLVPQSSERGGTSADDGRGAGLDQEIEAVIAASLCLWEVLHDLCPDLPANALVGHSYGELSMLPAAGIVASADAALDIGDQLISRVRRMAGAGDVALAKTSMLAVTAAGRDALGDAITGAGAVSIALDNCPQQTVLCGPADHMAEIEQRLRRAGHVSFRLEGLPIAVHTAGFPLPDAELAEIYASVDVQPPRIPAYSCCSAAPFVDDPAAIRSLLAAQWSRPMRFRETIERLHEDGVHRFIEVGPGGNLTGFVRDILRGKKATALAANTAARPARDGVLGLIGRLFVEGHPVRVPPAFEAGGTTAQSRVTEPASKDPAPAEGEMQALVTGLVMDLLGDEAEEIDPEVGFFDLGLGSLDVVELTDRLSTRLGRQLPQTVAFDHPTVRRLSAFLTRQTDPSAGSSARIAAPRARTAATGDIAIIGIGCRVPSASDAEAEGAEGPEALWKTLQDGADVVGSVPEDRWTAASLRAAGIETASQAIEHGAFLRDIAGFDPAFFGISPREARTLDPQQRLLLEVAQAAFEDACLPVAELPQSRTGVYVGISTNDYAQRLTMRERLEIGGYLGSGNTPSTAAGRLSFVFGLSGPCLALDTACSSSLVAVHLAVRALRAGEADVALAGGVNLIISPETSLLLARAGALSPRGRCRSFDAGADGYVRGEGCALVALKRLEDAVADGDHIRAVIKGSAINHDGRTSGLTVPNGPAQQALLRAALDDAGMVPDQIGCIEAHGTGTALGDPIEVGALGAVFAGRASALGKVTLGSVKSNLGHLEAAAGVVGLIKAVLQTERRRIVASLHMETPNPRIAWDSMALDVAREGKDWPEDMPEATGISSFGISGTNAHVIIAPAPPVAENMRRPAPSLAGEAESTSTADAAAARPVPLVLSAHSPTALTRLRNRMMAQLADGAAKAEFRDICIASHLGRDALSHRLAIVAEDRGTARAALERAVPARARGRPRLAFLYSGQGSQMSGMGQGLYAAEPVFRAAVDACAARLDPLLGRPLTDVMFGISDLLHQTRYTQPAIFTLQVALDDLLRARGITPDAVLGHSVGEIAAAHRAGCLSLEDAAGLAEARGRLMQSVAEDGAMLAVALDEGALSTLLATHRIELSIAAVNAPASTVLSGRTEEIIRAERALKAAGHHVSRLRVSHAFHSELMEPILPDLARFAAGLAQSPPRMTMVSSLTGAPLETAPDADYWAAQLRGAVRFAQSLDALRATGVDTFLELGGRPVLSGLVGDTSVAGAGPADAADRNNEEALCCLAPARPDPVAFAEALAGLHVRGVNVDWTETLGTDRWRRVALPPTPFDRRRYWIDADIAPGAQGIPPPKSDATAPPQTEPEAPEAAGSTPRIIATLRALPDDASPADMALHELRRSFASVLGGPLPAGFDASDPLTGAGLDSLMALGLRRELHTDFGIDVPLVRLVDRETLASLCAKVLARLEQERSGTAAPSPVPVSEDKALALSHGQRALWMLWRMAPNSTAYTISLPLDVPAPARAADWQRAADALVAAHPMLRATIRDTARGPALRVLPAGPAGWDAVDARGLSADRLKQRLQRAHDAPFDLASGPVCRFHWFALDDGAARLLVSIHHAFADGWSLEIIRRQLLHLVDGGQIALDAGHTEAMRRAKAQLTGDEGARRLGYWRDRLAAPLPVLALPTDLPRPKVKSFRGRGTALSFTAATSDRVHTLARALGATPYTVCLACTLAFLHRYTGQTDLVIGSPQSGRDDAAMAEAVGYFVNPIAIRSLLAEGETFRDLAARVRGAVLEALDHDYPLALLVETLRIARDPGRSPLFDASFNFVSGGAEADFGRRGPAQGDGKFDLTVTLVDGAQINGWLGLDAALFTAEGADRMARVFEAFAAQLLAAPERPLAQIGSAETGAPALQGGALPEGWATPVVDRLEQLSLATPDVAAIAAEDARLSYGALWERVLAGAKQLQRAGAEPGAVVAVTARREAAFVIGVLACHRAGATPALIDPDWPDAVTQAAIATSGAALCLDRGRLSPVAASSAAPRPPKRPAAAYIAFTSGTTGRPKGVIVPQTALSAYLTSIVEDLAFAPGATFAHCSAPAADLGMTMLFGAFAAGGTLHILPKPVCLDPALFKAAMHDAAIDYLKITPSHFAALTEGGIVLPRRALILGGEPARADWVARLSASDPRVQIYNHYGPTETTIGVMTGQFQAPPDSEGKNRCLQDSLPLERVTMGSAVHLVDAAGRDVLPGAVGELAVSGIALAEGYLEDGTGDQGGFLRRGGQRLYRTGDLARQLPDGRVTVLGRKDRQIKLRGHRVDLTQIEAALTVVDNTRQAHVLATAAGLVAFVPRGETRDTPRPARAGSAAEARRLRARMAEILPAPSVPNRIVLLDRLPLTENGKRDEAALRKLLDTEPRVARVADRPSAPQGAAEQGLATIWAELLSHPGPPRDASFFDLGGHSLLAVRMIAMIADRWGVDLPVTTVLSNPTIQSLAPQIRMAGQRHPLIVPLSDGGVGAPVFLVPGAGGSPVYLRALAQTLDGNRPAWGLRGFGHAPTEKIPATVDETADCYLSEVLEATKGSACHLVGHSFGAFVAFELAKRLTARGGRVASLTILDNPAPARAPGNAPKDDIEWVRHIGLRIGKLTGQTLDLRPRGVVGSYAEAVDQLASRLTQAGVLPADLTPEQFGRFIAVYRSNAEAATRYRPAALAPPVPVHVVRARHLDADLGQPTDPDGTPTLGWEAFVARTPTASAVPGTHLSMFLPPQVSTLAQTLSGWLDRADHRTQAEPVS</sequence>
<comment type="function">
    <text evidence="5">Involved in production of the polyketide antibiotic thailandamide.</text>
</comment>
<dbReference type="InterPro" id="IPR020802">
    <property type="entry name" value="TesA-like"/>
</dbReference>
<feature type="domain" description="Carrier" evidence="7">
    <location>
        <begin position="2533"/>
        <end position="2608"/>
    </location>
</feature>
<dbReference type="SUPFAM" id="SSF52151">
    <property type="entry name" value="FabD/lysophospholipase-like"/>
    <property type="match status" value="2"/>
</dbReference>
<evidence type="ECO:0000259" key="8">
    <source>
        <dbReference type="PROSITE" id="PS52004"/>
    </source>
</evidence>
<dbReference type="InterPro" id="IPR032821">
    <property type="entry name" value="PKS_assoc"/>
</dbReference>
<evidence type="ECO:0000313" key="9">
    <source>
        <dbReference type="EMBL" id="SFR06129.1"/>
    </source>
</evidence>
<dbReference type="InterPro" id="IPR016039">
    <property type="entry name" value="Thiolase-like"/>
</dbReference>
<dbReference type="STRING" id="871652.SAMN04515673_10450"/>
<dbReference type="InterPro" id="IPR014030">
    <property type="entry name" value="Ketoacyl_synth_N"/>
</dbReference>
<dbReference type="FunFam" id="3.40.47.10:FF:000019">
    <property type="entry name" value="Polyketide synthase type I"/>
    <property type="match status" value="1"/>
</dbReference>
<dbReference type="CDD" id="cd00833">
    <property type="entry name" value="PKS"/>
    <property type="match status" value="1"/>
</dbReference>
<dbReference type="GO" id="GO:0031177">
    <property type="term" value="F:phosphopantetheine binding"/>
    <property type="evidence" value="ECO:0007669"/>
    <property type="project" value="InterPro"/>
</dbReference>
<dbReference type="PROSITE" id="PS50075">
    <property type="entry name" value="CARRIER"/>
    <property type="match status" value="3"/>
</dbReference>
<dbReference type="Gene3D" id="1.10.1200.10">
    <property type="entry name" value="ACP-like"/>
    <property type="match status" value="3"/>
</dbReference>
<dbReference type="EMBL" id="FOYI01000004">
    <property type="protein sequence ID" value="SFR06129.1"/>
    <property type="molecule type" value="Genomic_DNA"/>
</dbReference>
<dbReference type="PROSITE" id="PS00012">
    <property type="entry name" value="PHOSPHOPANTETHEINE"/>
    <property type="match status" value="2"/>
</dbReference>
<dbReference type="Pfam" id="PF00109">
    <property type="entry name" value="ketoacyl-synt"/>
    <property type="match status" value="1"/>
</dbReference>
<dbReference type="SUPFAM" id="SSF55048">
    <property type="entry name" value="Probable ACP-binding domain of malonyl-CoA ACP transacylase"/>
    <property type="match status" value="2"/>
</dbReference>
<proteinExistence type="predicted"/>
<dbReference type="SMART" id="SM01294">
    <property type="entry name" value="PKS_PP_betabranch"/>
    <property type="match status" value="1"/>
</dbReference>
<dbReference type="Pfam" id="PF16197">
    <property type="entry name" value="KAsynt_C_assoc"/>
    <property type="match status" value="1"/>
</dbReference>
<feature type="region of interest" description="Disordered" evidence="6">
    <location>
        <begin position="437"/>
        <end position="460"/>
    </location>
</feature>
<dbReference type="Gene3D" id="3.30.70.3290">
    <property type="match status" value="1"/>
</dbReference>
<dbReference type="InterPro" id="IPR001227">
    <property type="entry name" value="Ac_transferase_dom_sf"/>
</dbReference>
<dbReference type="SMART" id="SM00824">
    <property type="entry name" value="PKS_TE"/>
    <property type="match status" value="1"/>
</dbReference>
<name>A0A1I6DL19_9RHOB</name>
<dbReference type="InterPro" id="IPR045851">
    <property type="entry name" value="AMP-bd_C_sf"/>
</dbReference>
<keyword evidence="4 9" id="KW-0808">Transferase</keyword>
<dbReference type="CDD" id="cd19531">
    <property type="entry name" value="LCL_NRPS-like"/>
    <property type="match status" value="1"/>
</dbReference>
<dbReference type="SUPFAM" id="SSF52777">
    <property type="entry name" value="CoA-dependent acyltransferases"/>
    <property type="match status" value="2"/>
</dbReference>
<dbReference type="SMART" id="SM00827">
    <property type="entry name" value="PKS_AT"/>
    <property type="match status" value="1"/>
</dbReference>
<dbReference type="Pfam" id="PF00668">
    <property type="entry name" value="Condensation"/>
    <property type="match status" value="1"/>
</dbReference>
<dbReference type="Gene3D" id="3.40.50.1820">
    <property type="entry name" value="alpha/beta hydrolase"/>
    <property type="match status" value="1"/>
</dbReference>
<dbReference type="Gene3D" id="3.30.559.30">
    <property type="entry name" value="Nonribosomal peptide synthetase, condensation domain"/>
    <property type="match status" value="1"/>
</dbReference>
<dbReference type="InterPro" id="IPR020845">
    <property type="entry name" value="AMP-binding_CS"/>
</dbReference>
<feature type="compositionally biased region" description="Low complexity" evidence="6">
    <location>
        <begin position="1469"/>
        <end position="1483"/>
    </location>
</feature>
<dbReference type="GO" id="GO:0044550">
    <property type="term" value="P:secondary metabolite biosynthetic process"/>
    <property type="evidence" value="ECO:0007669"/>
    <property type="project" value="UniProtKB-ARBA"/>
</dbReference>
<dbReference type="RefSeq" id="WP_177220485.1">
    <property type="nucleotide sequence ID" value="NZ_FOYI01000004.1"/>
</dbReference>
<evidence type="ECO:0000256" key="4">
    <source>
        <dbReference type="ARBA" id="ARBA00022679"/>
    </source>
</evidence>
<dbReference type="GO" id="GO:0004312">
    <property type="term" value="F:fatty acid synthase activity"/>
    <property type="evidence" value="ECO:0007669"/>
    <property type="project" value="TreeGrafter"/>
</dbReference>
<evidence type="ECO:0000256" key="5">
    <source>
        <dbReference type="ARBA" id="ARBA00054155"/>
    </source>
</evidence>
<dbReference type="Pfam" id="PF00550">
    <property type="entry name" value="PP-binding"/>
    <property type="match status" value="3"/>
</dbReference>
<keyword evidence="3" id="KW-0597">Phosphoprotein</keyword>
<dbReference type="InterPro" id="IPR009081">
    <property type="entry name" value="PP-bd_ACP"/>
</dbReference>
<dbReference type="Pfam" id="PF00698">
    <property type="entry name" value="Acyl_transf_1"/>
    <property type="match status" value="2"/>
</dbReference>
<dbReference type="Gene3D" id="3.40.47.10">
    <property type="match status" value="1"/>
</dbReference>
<dbReference type="InterPro" id="IPR042099">
    <property type="entry name" value="ANL_N_sf"/>
</dbReference>
<dbReference type="Pfam" id="PF00501">
    <property type="entry name" value="AMP-binding"/>
    <property type="match status" value="1"/>
</dbReference>
<dbReference type="PANTHER" id="PTHR43775:SF51">
    <property type="entry name" value="INACTIVE PHENOLPHTHIOCEROL SYNTHESIS POLYKETIDE SYNTHASE TYPE I PKS1-RELATED"/>
    <property type="match status" value="1"/>
</dbReference>
<feature type="domain" description="Ketosynthase family 3 (KS3)" evidence="8">
    <location>
        <begin position="556"/>
        <end position="987"/>
    </location>
</feature>
<evidence type="ECO:0000256" key="3">
    <source>
        <dbReference type="ARBA" id="ARBA00022553"/>
    </source>
</evidence>
<dbReference type="GO" id="GO:0004315">
    <property type="term" value="F:3-oxoacyl-[acyl-carrier-protein] synthase activity"/>
    <property type="evidence" value="ECO:0007669"/>
    <property type="project" value="InterPro"/>
</dbReference>
<dbReference type="PROSITE" id="PS00606">
    <property type="entry name" value="KS3_1"/>
    <property type="match status" value="1"/>
</dbReference>
<gene>
    <name evidence="9" type="ORF">SAMN04515673_10450</name>
</gene>
<dbReference type="InterPro" id="IPR018201">
    <property type="entry name" value="Ketoacyl_synth_AS"/>
</dbReference>
<keyword evidence="10" id="KW-1185">Reference proteome</keyword>
<dbReference type="Pfam" id="PF02801">
    <property type="entry name" value="Ketoacyl-synt_C"/>
    <property type="match status" value="1"/>
</dbReference>
<evidence type="ECO:0000256" key="2">
    <source>
        <dbReference type="ARBA" id="ARBA00022450"/>
    </source>
</evidence>
<dbReference type="InterPro" id="IPR016035">
    <property type="entry name" value="Acyl_Trfase/lysoPLipase"/>
</dbReference>
<dbReference type="Gene3D" id="3.40.366.10">
    <property type="entry name" value="Malonyl-Coenzyme A Acyl Carrier Protein, domain 2"/>
    <property type="match status" value="2"/>
</dbReference>
<dbReference type="Pfam" id="PF00975">
    <property type="entry name" value="Thioesterase"/>
    <property type="match status" value="1"/>
</dbReference>
<comment type="cofactor">
    <cofactor evidence="1">
        <name>pantetheine 4'-phosphate</name>
        <dbReference type="ChEBI" id="CHEBI:47942"/>
    </cofactor>
</comment>
<dbReference type="InterPro" id="IPR001242">
    <property type="entry name" value="Condensation_dom"/>
</dbReference>
<accession>A0A1I6DL19</accession>
<dbReference type="PROSITE" id="PS00455">
    <property type="entry name" value="AMP_BINDING"/>
    <property type="match status" value="1"/>
</dbReference>
<evidence type="ECO:0000259" key="7">
    <source>
        <dbReference type="PROSITE" id="PS50075"/>
    </source>
</evidence>
<dbReference type="Gene3D" id="3.30.559.10">
    <property type="entry name" value="Chloramphenicol acetyltransferase-like domain"/>
    <property type="match status" value="1"/>
</dbReference>
<dbReference type="InterPro" id="IPR016036">
    <property type="entry name" value="Malonyl_transacylase_ACP-bd"/>
</dbReference>
<feature type="domain" description="Carrier" evidence="7">
    <location>
        <begin position="459"/>
        <end position="536"/>
    </location>
</feature>
<dbReference type="InterPro" id="IPR006162">
    <property type="entry name" value="Ppantetheine_attach_site"/>
</dbReference>
<dbReference type="InterPro" id="IPR023213">
    <property type="entry name" value="CAT-like_dom_sf"/>
</dbReference>
<dbReference type="InterPro" id="IPR036736">
    <property type="entry name" value="ACP-like_sf"/>
</dbReference>
<dbReference type="SUPFAM" id="SSF53901">
    <property type="entry name" value="Thiolase-like"/>
    <property type="match status" value="1"/>
</dbReference>
<dbReference type="InterPro" id="IPR014031">
    <property type="entry name" value="Ketoacyl_synth_C"/>
</dbReference>
<reference evidence="9 10" key="1">
    <citation type="submission" date="2016-10" db="EMBL/GenBank/DDBJ databases">
        <authorList>
            <person name="de Groot N.N."/>
        </authorList>
    </citation>
    <scope>NUCLEOTIDE SEQUENCE [LARGE SCALE GENOMIC DNA]</scope>
    <source>
        <strain evidence="10">KMM 9023,NRIC 0796,JCM 17311,KCTC 23692</strain>
    </source>
</reference>
<dbReference type="SUPFAM" id="SSF47336">
    <property type="entry name" value="ACP-like"/>
    <property type="match status" value="3"/>
</dbReference>
<dbReference type="SUPFAM" id="SSF56801">
    <property type="entry name" value="Acetyl-CoA synthetase-like"/>
    <property type="match status" value="1"/>
</dbReference>
<dbReference type="Gene3D" id="3.30.300.30">
    <property type="match status" value="1"/>
</dbReference>
<dbReference type="SMART" id="SM00825">
    <property type="entry name" value="PKS_KS"/>
    <property type="match status" value="1"/>
</dbReference>
<evidence type="ECO:0000256" key="6">
    <source>
        <dbReference type="SAM" id="MobiDB-lite"/>
    </source>
</evidence>
<dbReference type="PANTHER" id="PTHR43775">
    <property type="entry name" value="FATTY ACID SYNTHASE"/>
    <property type="match status" value="1"/>
</dbReference>
<keyword evidence="2" id="KW-0596">Phosphopantetheine</keyword>
<evidence type="ECO:0000313" key="10">
    <source>
        <dbReference type="Proteomes" id="UP000199302"/>
    </source>
</evidence>
<feature type="domain" description="Carrier" evidence="7">
    <location>
        <begin position="1501"/>
        <end position="1579"/>
    </location>
</feature>
<dbReference type="InterPro" id="IPR050091">
    <property type="entry name" value="PKS_NRPS_Biosynth_Enz"/>
</dbReference>
<dbReference type="GO" id="GO:0006633">
    <property type="term" value="P:fatty acid biosynthetic process"/>
    <property type="evidence" value="ECO:0007669"/>
    <property type="project" value="InterPro"/>
</dbReference>
<dbReference type="InterPro" id="IPR020841">
    <property type="entry name" value="PKS_Beta-ketoAc_synthase_dom"/>
</dbReference>
<protein>
    <submittedName>
        <fullName evidence="9">Acyl transferase domain-containing protein</fullName>
    </submittedName>
</protein>
<dbReference type="InterPro" id="IPR020806">
    <property type="entry name" value="PKS_PP-bd"/>
</dbReference>
<dbReference type="SUPFAM" id="SSF53474">
    <property type="entry name" value="alpha/beta-Hydrolases"/>
    <property type="match status" value="1"/>
</dbReference>
<dbReference type="InterPro" id="IPR000873">
    <property type="entry name" value="AMP-dep_synth/lig_dom"/>
</dbReference>
<dbReference type="Gene3D" id="3.30.70.250">
    <property type="entry name" value="Malonyl-CoA ACP transacylase, ACP-binding"/>
    <property type="match status" value="1"/>
</dbReference>
<organism evidence="9 10">
    <name type="scientific">Poseidonocella sedimentorum</name>
    <dbReference type="NCBI Taxonomy" id="871652"/>
    <lineage>
        <taxon>Bacteria</taxon>
        <taxon>Pseudomonadati</taxon>
        <taxon>Pseudomonadota</taxon>
        <taxon>Alphaproteobacteria</taxon>
        <taxon>Rhodobacterales</taxon>
        <taxon>Roseobacteraceae</taxon>
        <taxon>Poseidonocella</taxon>
    </lineage>
</organism>
<dbReference type="SMART" id="SM00823">
    <property type="entry name" value="PKS_PP"/>
    <property type="match status" value="3"/>
</dbReference>
<dbReference type="InterPro" id="IPR014043">
    <property type="entry name" value="Acyl_transferase_dom"/>
</dbReference>
<dbReference type="InterPro" id="IPR029058">
    <property type="entry name" value="AB_hydrolase_fold"/>
</dbReference>
<feature type="region of interest" description="Disordered" evidence="6">
    <location>
        <begin position="1456"/>
        <end position="1486"/>
    </location>
</feature>
<dbReference type="PROSITE" id="PS52004">
    <property type="entry name" value="KS3_2"/>
    <property type="match status" value="1"/>
</dbReference>
<evidence type="ECO:0000256" key="1">
    <source>
        <dbReference type="ARBA" id="ARBA00001957"/>
    </source>
</evidence>